<evidence type="ECO:0008006" key="3">
    <source>
        <dbReference type="Google" id="ProtNLM"/>
    </source>
</evidence>
<sequence>MLIQKPIKIALLGEIRAGKDTVAELMEKHIKANAATYFLAFADGIHKVIRKYFPEAYKEGKPRKHLQQIGQSFRVLNPDIWIDTLFNSNIFDKAVRSQTNIIITDVRQPNEAIRAMKEGFTVVKVTADFDVRVARAKAKGDTFNLEDFYHETELAIQQCPYDVCIDNSYTFDELEERVKEVLEGVVTNEQ</sequence>
<name>A0AAX3RH07_BACIU</name>
<accession>A0AAX3RH07</accession>
<dbReference type="Proteomes" id="UP001214898">
    <property type="component" value="Chromosome"/>
</dbReference>
<protein>
    <recommendedName>
        <fullName evidence="3">Dephospho-CoA kinase</fullName>
    </recommendedName>
</protein>
<dbReference type="EMBL" id="CP120576">
    <property type="protein sequence ID" value="WEY83271.1"/>
    <property type="molecule type" value="Genomic_DNA"/>
</dbReference>
<proteinExistence type="predicted"/>
<dbReference type="Gene3D" id="3.40.50.300">
    <property type="entry name" value="P-loop containing nucleotide triphosphate hydrolases"/>
    <property type="match status" value="1"/>
</dbReference>
<evidence type="ECO:0000313" key="2">
    <source>
        <dbReference type="Proteomes" id="UP001214898"/>
    </source>
</evidence>
<gene>
    <name evidence="1" type="ORF">P5633_12565</name>
</gene>
<dbReference type="InterPro" id="IPR027417">
    <property type="entry name" value="P-loop_NTPase"/>
</dbReference>
<evidence type="ECO:0000313" key="1">
    <source>
        <dbReference type="EMBL" id="WEY83271.1"/>
    </source>
</evidence>
<reference evidence="1" key="1">
    <citation type="submission" date="2025-02" db="EMBL/GenBank/DDBJ databases">
        <title>Complete genome sequences of 52 Bacillus and Priestia strains isolated from West-African fermentations and 26 reference strains from the DSMZ collection.</title>
        <authorList>
            <person name="Wiedenbein E.S."/>
            <person name="Canoy T.S."/>
            <person name="Hui Y."/>
            <person name="Parkouda C."/>
            <person name="Dawende C."/>
            <person name="Ametefe E."/>
            <person name="Jespersen L."/>
            <person name="Nielsen D.S."/>
        </authorList>
    </citation>
    <scope>NUCLEOTIDE SEQUENCE</scope>
    <source>
        <strain evidence="1">PRO56</strain>
    </source>
</reference>
<dbReference type="SUPFAM" id="SSF52540">
    <property type="entry name" value="P-loop containing nucleoside triphosphate hydrolases"/>
    <property type="match status" value="1"/>
</dbReference>
<dbReference type="AlphaFoldDB" id="A0AAX3RH07"/>
<organism evidence="1 2">
    <name type="scientific">Bacillus subtilis</name>
    <dbReference type="NCBI Taxonomy" id="1423"/>
    <lineage>
        <taxon>Bacteria</taxon>
        <taxon>Bacillati</taxon>
        <taxon>Bacillota</taxon>
        <taxon>Bacilli</taxon>
        <taxon>Bacillales</taxon>
        <taxon>Bacillaceae</taxon>
        <taxon>Bacillus</taxon>
    </lineage>
</organism>